<feature type="domain" description="Pyridoxamine 5'-phosphate oxidase Alr4036 family FMN-binding" evidence="2">
    <location>
        <begin position="10"/>
        <end position="134"/>
    </location>
</feature>
<feature type="region of interest" description="Disordered" evidence="1">
    <location>
        <begin position="194"/>
        <end position="225"/>
    </location>
</feature>
<gene>
    <name evidence="3" type="ORF">LTR84_005812</name>
</gene>
<name>A0AAV9N3L5_9EURO</name>
<keyword evidence="4" id="KW-1185">Reference proteome</keyword>
<evidence type="ECO:0000313" key="4">
    <source>
        <dbReference type="Proteomes" id="UP001358417"/>
    </source>
</evidence>
<dbReference type="GO" id="GO:0010181">
    <property type="term" value="F:FMN binding"/>
    <property type="evidence" value="ECO:0007669"/>
    <property type="project" value="InterPro"/>
</dbReference>
<comment type="caution">
    <text evidence="3">The sequence shown here is derived from an EMBL/GenBank/DDBJ whole genome shotgun (WGS) entry which is preliminary data.</text>
</comment>
<dbReference type="SUPFAM" id="SSF50475">
    <property type="entry name" value="FMN-binding split barrel"/>
    <property type="match status" value="1"/>
</dbReference>
<evidence type="ECO:0000259" key="2">
    <source>
        <dbReference type="Pfam" id="PF12766"/>
    </source>
</evidence>
<sequence length="289" mass="32490">MLHCTQISVAPWKKTFEDHLIKTGGTSAEFTIASVTASGLPSARMCMYRGFWGTLPKNKHNQLPKNPDIYESDCPVFVTDARMSKVYDVFATGKAKGDLAQSRSGSGGGGPIEAVFWFKDTKVQWRMRGKCWIMAADDIEGEDDRQNSEAITVRSEVSRFMRIREGSHYTERNKDWSWRQEIENIFENLSPMMRGSFKNPPPRQPLLQGKDEQSGEALGQTAGHLSEENLARKNFRVAIIAPEQVEALHLSDAAKPTRQIWTLAEEAGNPGGDQQRKSIGKWTKVDTWP</sequence>
<dbReference type="PANTHER" id="PTHR28243">
    <property type="entry name" value="AGL049CP"/>
    <property type="match status" value="1"/>
</dbReference>
<evidence type="ECO:0000313" key="3">
    <source>
        <dbReference type="EMBL" id="KAK5048720.1"/>
    </source>
</evidence>
<evidence type="ECO:0000256" key="1">
    <source>
        <dbReference type="SAM" id="MobiDB-lite"/>
    </source>
</evidence>
<dbReference type="AlphaFoldDB" id="A0AAV9N3L5"/>
<dbReference type="Proteomes" id="UP001358417">
    <property type="component" value="Unassembled WGS sequence"/>
</dbReference>
<dbReference type="EMBL" id="JAVRRD010000021">
    <property type="protein sequence ID" value="KAK5048720.1"/>
    <property type="molecule type" value="Genomic_DNA"/>
</dbReference>
<dbReference type="Pfam" id="PF12766">
    <property type="entry name" value="Pyridox_oxase_2"/>
    <property type="match status" value="1"/>
</dbReference>
<dbReference type="RefSeq" id="XP_064704079.1">
    <property type="nucleotide sequence ID" value="XM_064849376.1"/>
</dbReference>
<dbReference type="Gene3D" id="2.30.110.10">
    <property type="entry name" value="Electron Transport, Fmn-binding Protein, Chain A"/>
    <property type="match status" value="1"/>
</dbReference>
<organism evidence="3 4">
    <name type="scientific">Exophiala bonariae</name>
    <dbReference type="NCBI Taxonomy" id="1690606"/>
    <lineage>
        <taxon>Eukaryota</taxon>
        <taxon>Fungi</taxon>
        <taxon>Dikarya</taxon>
        <taxon>Ascomycota</taxon>
        <taxon>Pezizomycotina</taxon>
        <taxon>Eurotiomycetes</taxon>
        <taxon>Chaetothyriomycetidae</taxon>
        <taxon>Chaetothyriales</taxon>
        <taxon>Herpotrichiellaceae</taxon>
        <taxon>Exophiala</taxon>
    </lineage>
</organism>
<protein>
    <recommendedName>
        <fullName evidence="2">Pyridoxamine 5'-phosphate oxidase Alr4036 family FMN-binding domain-containing protein</fullName>
    </recommendedName>
</protein>
<proteinExistence type="predicted"/>
<accession>A0AAV9N3L5</accession>
<dbReference type="InterPro" id="IPR024624">
    <property type="entry name" value="Pyridox_Oxase_Alr4036_FMN-bd"/>
</dbReference>
<reference evidence="3 4" key="1">
    <citation type="submission" date="2023-08" db="EMBL/GenBank/DDBJ databases">
        <title>Black Yeasts Isolated from many extreme environments.</title>
        <authorList>
            <person name="Coleine C."/>
            <person name="Stajich J.E."/>
            <person name="Selbmann L."/>
        </authorList>
    </citation>
    <scope>NUCLEOTIDE SEQUENCE [LARGE SCALE GENOMIC DNA]</scope>
    <source>
        <strain evidence="3 4">CCFEE 5792</strain>
    </source>
</reference>
<dbReference type="InterPro" id="IPR012349">
    <property type="entry name" value="Split_barrel_FMN-bd"/>
</dbReference>
<dbReference type="GeneID" id="89973986"/>
<feature type="region of interest" description="Disordered" evidence="1">
    <location>
        <begin position="265"/>
        <end position="289"/>
    </location>
</feature>
<dbReference type="PANTHER" id="PTHR28243:SF1">
    <property type="entry name" value="PYRIDOXAMINE 5'-PHOSPHATE OXIDASE ALR4036 FAMILY FMN-BINDING DOMAIN-CONTAINING PROTEIN"/>
    <property type="match status" value="1"/>
</dbReference>